<evidence type="ECO:0000259" key="3">
    <source>
        <dbReference type="PROSITE" id="PS50011"/>
    </source>
</evidence>
<evidence type="ECO:0000256" key="2">
    <source>
        <dbReference type="ARBA" id="ARBA00022840"/>
    </source>
</evidence>
<evidence type="ECO:0000256" key="1">
    <source>
        <dbReference type="ARBA" id="ARBA00022741"/>
    </source>
</evidence>
<dbReference type="Gene3D" id="1.20.930.20">
    <property type="entry name" value="Adaptor protein Cbl, N-terminal domain"/>
    <property type="match status" value="1"/>
</dbReference>
<reference evidence="4" key="1">
    <citation type="submission" date="2020-12" db="EMBL/GenBank/DDBJ databases">
        <authorList>
            <person name="Iha C."/>
        </authorList>
    </citation>
    <scope>NUCLEOTIDE SEQUENCE</scope>
</reference>
<keyword evidence="5" id="KW-1185">Reference proteome</keyword>
<dbReference type="Gene3D" id="1.10.510.10">
    <property type="entry name" value="Transferase(Phosphotransferase) domain 1"/>
    <property type="match status" value="1"/>
</dbReference>
<dbReference type="InterPro" id="IPR036537">
    <property type="entry name" value="Adaptor_Cbl_N_dom_sf"/>
</dbReference>
<name>A0A8S1JA25_9CHLO</name>
<dbReference type="OrthoDB" id="598358at2759"/>
<protein>
    <recommendedName>
        <fullName evidence="3">Protein kinase domain-containing protein</fullName>
    </recommendedName>
</protein>
<dbReference type="InterPro" id="IPR001245">
    <property type="entry name" value="Ser-Thr/Tyr_kinase_cat_dom"/>
</dbReference>
<organism evidence="4 5">
    <name type="scientific">Ostreobium quekettii</name>
    <dbReference type="NCBI Taxonomy" id="121088"/>
    <lineage>
        <taxon>Eukaryota</taxon>
        <taxon>Viridiplantae</taxon>
        <taxon>Chlorophyta</taxon>
        <taxon>core chlorophytes</taxon>
        <taxon>Ulvophyceae</taxon>
        <taxon>TCBD clade</taxon>
        <taxon>Bryopsidales</taxon>
        <taxon>Ostreobineae</taxon>
        <taxon>Ostreobiaceae</taxon>
        <taxon>Ostreobium</taxon>
    </lineage>
</organism>
<evidence type="ECO:0000313" key="5">
    <source>
        <dbReference type="Proteomes" id="UP000708148"/>
    </source>
</evidence>
<dbReference type="GO" id="GO:0007166">
    <property type="term" value="P:cell surface receptor signaling pathway"/>
    <property type="evidence" value="ECO:0007669"/>
    <property type="project" value="InterPro"/>
</dbReference>
<dbReference type="GO" id="GO:0005524">
    <property type="term" value="F:ATP binding"/>
    <property type="evidence" value="ECO:0007669"/>
    <property type="project" value="UniProtKB-KW"/>
</dbReference>
<dbReference type="EMBL" id="CAJHUC010002006">
    <property type="protein sequence ID" value="CAD7702935.1"/>
    <property type="molecule type" value="Genomic_DNA"/>
</dbReference>
<dbReference type="Proteomes" id="UP000708148">
    <property type="component" value="Unassembled WGS sequence"/>
</dbReference>
<proteinExistence type="predicted"/>
<feature type="domain" description="Protein kinase" evidence="3">
    <location>
        <begin position="332"/>
        <end position="583"/>
    </location>
</feature>
<gene>
    <name evidence="4" type="ORF">OSTQU699_LOCUS8292</name>
</gene>
<keyword evidence="1" id="KW-0547">Nucleotide-binding</keyword>
<dbReference type="InterPro" id="IPR000719">
    <property type="entry name" value="Prot_kinase_dom"/>
</dbReference>
<comment type="caution">
    <text evidence="4">The sequence shown here is derived from an EMBL/GenBank/DDBJ whole genome shotgun (WGS) entry which is preliminary data.</text>
</comment>
<accession>A0A8S1JA25</accession>
<dbReference type="Pfam" id="PF07714">
    <property type="entry name" value="PK_Tyr_Ser-Thr"/>
    <property type="match status" value="1"/>
</dbReference>
<dbReference type="PANTHER" id="PTHR44329">
    <property type="entry name" value="SERINE/THREONINE-PROTEIN KINASE TNNI3K-RELATED"/>
    <property type="match status" value="1"/>
</dbReference>
<dbReference type="InterPro" id="IPR011009">
    <property type="entry name" value="Kinase-like_dom_sf"/>
</dbReference>
<dbReference type="InterPro" id="IPR051681">
    <property type="entry name" value="Ser/Thr_Kinases-Pseudokinases"/>
</dbReference>
<dbReference type="PANTHER" id="PTHR44329:SF298">
    <property type="entry name" value="MIXED LINEAGE KINASE DOMAIN-LIKE PROTEIN"/>
    <property type="match status" value="1"/>
</dbReference>
<dbReference type="PROSITE" id="PS50011">
    <property type="entry name" value="PROTEIN_KINASE_DOM"/>
    <property type="match status" value="1"/>
</dbReference>
<dbReference type="AlphaFoldDB" id="A0A8S1JA25"/>
<dbReference type="GO" id="GO:0004674">
    <property type="term" value="F:protein serine/threonine kinase activity"/>
    <property type="evidence" value="ECO:0007669"/>
    <property type="project" value="TreeGrafter"/>
</dbReference>
<dbReference type="SUPFAM" id="SSF56112">
    <property type="entry name" value="Protein kinase-like (PK-like)"/>
    <property type="match status" value="1"/>
</dbReference>
<keyword evidence="2" id="KW-0067">ATP-binding</keyword>
<evidence type="ECO:0000313" key="4">
    <source>
        <dbReference type="EMBL" id="CAD7702935.1"/>
    </source>
</evidence>
<sequence length="590" mass="67348">MAEITATIELVRTVLTPLRAVKQAIDNIVKIDESQHFLQDRVHGIFGVLERIQLVQGFGTASGLDGHLKSMDKTIRGVLEKLVHALDLLVRTDSTPHYKKWIHSKNIRAQFEDVHHDLNTVVSDLTLAITACCLAANSQGCKDIQDQLKRIDRLGEEDKLTRFVEEMHRLGHTEAYCRYNRSMMEFLASQLHPIDQLLTWPPSRPGHMSSDEWRRCQNTLRGTVQLGQKLIERHRTQFDLKTFYCVEDARRGIEMILQKIGDLLFMCGLQQVQICDTVPPECIEADINDLHRKLDFILYGRAICDFDLDFREEWESVKREHMTRIRSLLIIRETDIDWGKEVSQEVREAVYFNTKVMVKRLIPKGGQLDLEDFAKFFTEVAIMDSIRLPYVARFFGASMTGLLVMERSDMDLMEWYRQTLSLTWPQKINALKQAALGLEYVHAQGVIHRGVNSHSFLVFDNAESSVKIADFSSAIEITDVRTISVRRHIGPSLWIAPEIFDGRSHSLASDVFSFGVVMHEVAAQRYPYGIGSTEADIWEKKKNGVPPCDVPADCPGGLVELMRACCSSDAEHRPCMRRVREFLCGLDGTS</sequence>